<evidence type="ECO:0000313" key="2">
    <source>
        <dbReference type="EMBL" id="CAA9557599.1"/>
    </source>
</evidence>
<feature type="compositionally biased region" description="Gly residues" evidence="1">
    <location>
        <begin position="29"/>
        <end position="38"/>
    </location>
</feature>
<feature type="non-terminal residue" evidence="2">
    <location>
        <position position="1"/>
    </location>
</feature>
<evidence type="ECO:0000256" key="1">
    <source>
        <dbReference type="SAM" id="MobiDB-lite"/>
    </source>
</evidence>
<proteinExistence type="predicted"/>
<dbReference type="EMBL" id="CADCWM010000421">
    <property type="protein sequence ID" value="CAA9557599.1"/>
    <property type="molecule type" value="Genomic_DNA"/>
</dbReference>
<accession>A0A6J4UQI9</accession>
<name>A0A6J4UQI9_9BACT</name>
<feature type="compositionally biased region" description="Basic and acidic residues" evidence="1">
    <location>
        <begin position="39"/>
        <end position="48"/>
    </location>
</feature>
<reference evidence="2" key="1">
    <citation type="submission" date="2020-02" db="EMBL/GenBank/DDBJ databases">
        <authorList>
            <person name="Meier V. D."/>
        </authorList>
    </citation>
    <scope>NUCLEOTIDE SEQUENCE</scope>
    <source>
        <strain evidence="2">AVDCRST_MAG88</strain>
    </source>
</reference>
<organism evidence="2">
    <name type="scientific">uncultured Thermomicrobiales bacterium</name>
    <dbReference type="NCBI Taxonomy" id="1645740"/>
    <lineage>
        <taxon>Bacteria</taxon>
        <taxon>Pseudomonadati</taxon>
        <taxon>Thermomicrobiota</taxon>
        <taxon>Thermomicrobia</taxon>
        <taxon>Thermomicrobiales</taxon>
        <taxon>environmental samples</taxon>
    </lineage>
</organism>
<feature type="region of interest" description="Disordered" evidence="1">
    <location>
        <begin position="1"/>
        <end position="83"/>
    </location>
</feature>
<protein>
    <submittedName>
        <fullName evidence="2">Uncharacterized protein</fullName>
    </submittedName>
</protein>
<feature type="non-terminal residue" evidence="2">
    <location>
        <position position="83"/>
    </location>
</feature>
<dbReference type="AlphaFoldDB" id="A0A6J4UQI9"/>
<sequence length="83" mass="8338">ESAAPAGAIGAGDGGDRGGRGRHHERGPRGGAGRGDGLAGRRADERGHVPGALPGGDPRHPGRLQPAPLRRRRGRRGGATMGL</sequence>
<gene>
    <name evidence="2" type="ORF">AVDCRST_MAG88-1233</name>
</gene>